<name>A0A3A8BAC9_9RHOB</name>
<feature type="domain" description="Peptidoglycan binding-like" evidence="3">
    <location>
        <begin position="179"/>
        <end position="232"/>
    </location>
</feature>
<dbReference type="Pfam" id="PF13365">
    <property type="entry name" value="Trypsin_2"/>
    <property type="match status" value="1"/>
</dbReference>
<feature type="signal peptide" evidence="2">
    <location>
        <begin position="1"/>
        <end position="18"/>
    </location>
</feature>
<dbReference type="InterPro" id="IPR002477">
    <property type="entry name" value="Peptidoglycan-bd-like"/>
</dbReference>
<keyword evidence="2" id="KW-0732">Signal</keyword>
<gene>
    <name evidence="4" type="ORF">D6850_00250</name>
</gene>
<dbReference type="SUPFAM" id="SSF47090">
    <property type="entry name" value="PGBD-like"/>
    <property type="match status" value="1"/>
</dbReference>
<evidence type="ECO:0000259" key="3">
    <source>
        <dbReference type="Pfam" id="PF01471"/>
    </source>
</evidence>
<feature type="chain" id="PRO_5017272480" evidence="2">
    <location>
        <begin position="19"/>
        <end position="602"/>
    </location>
</feature>
<evidence type="ECO:0000313" key="5">
    <source>
        <dbReference type="Proteomes" id="UP000281128"/>
    </source>
</evidence>
<dbReference type="InterPro" id="IPR043504">
    <property type="entry name" value="Peptidase_S1_PA_chymotrypsin"/>
</dbReference>
<protein>
    <submittedName>
        <fullName evidence="4">Peptidoglycan-binding protein</fullName>
    </submittedName>
</protein>
<dbReference type="OrthoDB" id="6810892at2"/>
<feature type="compositionally biased region" description="Basic and acidic residues" evidence="1">
    <location>
        <begin position="165"/>
        <end position="176"/>
    </location>
</feature>
<dbReference type="PANTHER" id="PTHR43019">
    <property type="entry name" value="SERINE ENDOPROTEASE DEGS"/>
    <property type="match status" value="1"/>
</dbReference>
<dbReference type="PANTHER" id="PTHR43019:SF23">
    <property type="entry name" value="PROTEASE DO-LIKE 5, CHLOROPLASTIC"/>
    <property type="match status" value="1"/>
</dbReference>
<dbReference type="Gene3D" id="1.10.101.10">
    <property type="entry name" value="PGBD-like superfamily/PGBD"/>
    <property type="match status" value="1"/>
</dbReference>
<keyword evidence="5" id="KW-1185">Reference proteome</keyword>
<accession>A0A3A8BAC9</accession>
<feature type="region of interest" description="Disordered" evidence="1">
    <location>
        <begin position="121"/>
        <end position="176"/>
    </location>
</feature>
<evidence type="ECO:0000313" key="4">
    <source>
        <dbReference type="EMBL" id="RKF16044.1"/>
    </source>
</evidence>
<evidence type="ECO:0000256" key="2">
    <source>
        <dbReference type="SAM" id="SignalP"/>
    </source>
</evidence>
<dbReference type="InterPro" id="IPR009003">
    <property type="entry name" value="Peptidase_S1_PA"/>
</dbReference>
<dbReference type="Proteomes" id="UP000281128">
    <property type="component" value="Unassembled WGS sequence"/>
</dbReference>
<organism evidence="4 5">
    <name type="scientific">Roseovarius spongiae</name>
    <dbReference type="NCBI Taxonomy" id="2320272"/>
    <lineage>
        <taxon>Bacteria</taxon>
        <taxon>Pseudomonadati</taxon>
        <taxon>Pseudomonadota</taxon>
        <taxon>Alphaproteobacteria</taxon>
        <taxon>Rhodobacterales</taxon>
        <taxon>Roseobacteraceae</taxon>
        <taxon>Roseovarius</taxon>
    </lineage>
</organism>
<dbReference type="SUPFAM" id="SSF50494">
    <property type="entry name" value="Trypsin-like serine proteases"/>
    <property type="match status" value="1"/>
</dbReference>
<dbReference type="Pfam" id="PF01471">
    <property type="entry name" value="PG_binding_1"/>
    <property type="match status" value="1"/>
</dbReference>
<reference evidence="4 5" key="1">
    <citation type="submission" date="2018-09" db="EMBL/GenBank/DDBJ databases">
        <title>Roseovarius spongiae sp. nov., isolated from a marine sponge.</title>
        <authorList>
            <person name="Zhuang L."/>
            <person name="Luo L."/>
        </authorList>
    </citation>
    <scope>NUCLEOTIDE SEQUENCE [LARGE SCALE GENOMIC DNA]</scope>
    <source>
        <strain evidence="4 5">HN-E21</strain>
    </source>
</reference>
<proteinExistence type="predicted"/>
<comment type="caution">
    <text evidence="4">The sequence shown here is derived from an EMBL/GenBank/DDBJ whole genome shotgun (WGS) entry which is preliminary data.</text>
</comment>
<dbReference type="InterPro" id="IPR036366">
    <property type="entry name" value="PGBDSf"/>
</dbReference>
<evidence type="ECO:0000256" key="1">
    <source>
        <dbReference type="SAM" id="MobiDB-lite"/>
    </source>
</evidence>
<dbReference type="InterPro" id="IPR036365">
    <property type="entry name" value="PGBD-like_sf"/>
</dbReference>
<dbReference type="EMBL" id="RAPE01000001">
    <property type="protein sequence ID" value="RKF16044.1"/>
    <property type="molecule type" value="Genomic_DNA"/>
</dbReference>
<dbReference type="Gene3D" id="2.40.10.10">
    <property type="entry name" value="Trypsin-like serine proteases"/>
    <property type="match status" value="2"/>
</dbReference>
<sequence length="602" mass="64404">MIRRFLAAACMFFMAVHAAGAQQAASDQDIVWVQIEAQPSLNAINEALQRRAAQLTDVNGFYLGSGWYGVALGPYTREDAQTTLRRLRAQGRIPRDSYIATAADYERQIWPIGLDQLSAAAEATQPETALPEQGESDSPPEITQPEVTQPEVAEVIPPEPEAADETPREARASEARLTRDERAALQVALQWAGFYQGRIDAAFGRGTRSSMAGWQEANNHEPTGVLTTKQRAELLGQYNAVLDGMGLAAVSDPKMGIEMIVPTGVVKFTKYEPPFAHFDATGDIPARVLMISQEGDQNTLFGLYDIMQTLAIVPPDGPRERKSNSFTLVGESARIVSHTEASLKNGRIKGFTLVWPAGDEERRTRILTEMQNSFTRTDGVLDPAAGANDAQSVDLVSGLEIRKPILSRTGFYVDANGMVLTTAGVVESCGRITIEDDFEADVAAQDPENGVALLRPRATLAPMNVAAFRQGPARLKSDVAVSGYSYGGVLGAPSLTYGALEDLRGLNGETGISRLALEPLEGDAGGPVLDSGGEVLGMLLPPAEDGRKLPEGVAFAVNAQTLQRLLSDAGVRTAVANGGRQLAPAELSDRAAGMTVLVSCWD</sequence>
<dbReference type="AlphaFoldDB" id="A0A3A8BAC9"/>